<evidence type="ECO:0000256" key="7">
    <source>
        <dbReference type="ARBA" id="ARBA00022833"/>
    </source>
</evidence>
<dbReference type="EMBL" id="LIBO01000021">
    <property type="protein sequence ID" value="KRO62926.1"/>
    <property type="molecule type" value="Genomic_DNA"/>
</dbReference>
<dbReference type="GO" id="GO:0004222">
    <property type="term" value="F:metalloendopeptidase activity"/>
    <property type="evidence" value="ECO:0007669"/>
    <property type="project" value="InterPro"/>
</dbReference>
<dbReference type="InterPro" id="IPR002036">
    <property type="entry name" value="YbeY"/>
</dbReference>
<keyword evidence="3" id="KW-0540">Nuclease</keyword>
<dbReference type="SUPFAM" id="SSF55486">
    <property type="entry name" value="Metalloproteases ('zincins'), catalytic domain"/>
    <property type="match status" value="1"/>
</dbReference>
<organism evidence="8 9">
    <name type="scientific">Verrucomicrobia subdivision 6 bacterium BACL9 MAG-120507-bin52</name>
    <dbReference type="NCBI Taxonomy" id="1655590"/>
    <lineage>
        <taxon>Bacteria</taxon>
        <taxon>Pseudomonadati</taxon>
        <taxon>Verrucomicrobiota</taxon>
        <taxon>Verrucomicrobiia</taxon>
        <taxon>Verrucomicrobiales</taxon>
        <taxon>Verrucomicrobia subdivision 6</taxon>
    </lineage>
</organism>
<dbReference type="NCBIfam" id="TIGR00043">
    <property type="entry name" value="rRNA maturation RNase YbeY"/>
    <property type="match status" value="1"/>
</dbReference>
<comment type="similarity">
    <text evidence="2">Belongs to the endoribonuclease YbeY family.</text>
</comment>
<evidence type="ECO:0000256" key="4">
    <source>
        <dbReference type="ARBA" id="ARBA00022723"/>
    </source>
</evidence>
<accession>A0A0R2RK18</accession>
<gene>
    <name evidence="8" type="ORF">ABR82_08740</name>
</gene>
<evidence type="ECO:0000256" key="3">
    <source>
        <dbReference type="ARBA" id="ARBA00022722"/>
    </source>
</evidence>
<evidence type="ECO:0000256" key="1">
    <source>
        <dbReference type="ARBA" id="ARBA00001947"/>
    </source>
</evidence>
<reference evidence="8 9" key="1">
    <citation type="submission" date="2015-10" db="EMBL/GenBank/DDBJ databases">
        <title>Metagenome-Assembled Genomes uncover a global brackish microbiome.</title>
        <authorList>
            <person name="Hugerth L.W."/>
            <person name="Larsson J."/>
            <person name="Alneberg J."/>
            <person name="Lindh M.V."/>
            <person name="Legrand C."/>
            <person name="Pinhassi J."/>
            <person name="Andersson A.F."/>
        </authorList>
    </citation>
    <scope>NUCLEOTIDE SEQUENCE [LARGE SCALE GENOMIC DNA]</scope>
    <source>
        <strain evidence="8">BACL18 MAG-120507-bin52</strain>
    </source>
</reference>
<dbReference type="AlphaFoldDB" id="A0A0R2RK18"/>
<keyword evidence="5" id="KW-0255">Endonuclease</keyword>
<evidence type="ECO:0000313" key="9">
    <source>
        <dbReference type="Proteomes" id="UP000051269"/>
    </source>
</evidence>
<comment type="caution">
    <text evidence="8">The sequence shown here is derived from an EMBL/GenBank/DDBJ whole genome shotgun (WGS) entry which is preliminary data.</text>
</comment>
<dbReference type="Pfam" id="PF02130">
    <property type="entry name" value="YbeY"/>
    <property type="match status" value="1"/>
</dbReference>
<proteinExistence type="inferred from homology"/>
<sequence length="139" mass="15782">MPKKPIRILWRNRQRRYPANLAFLRRKVDSALQRLPPSRRQKLPAELGIILVSPKESGRLHQLHLQDPSPADVLAFPHGEIVVCPAVAASLCRGHRLPMREELLTYILHGILHLAGFRDSTAASALTMRRLQAKLRRAP</sequence>
<protein>
    <submittedName>
        <fullName evidence="8">Uncharacterized protein</fullName>
    </submittedName>
</protein>
<dbReference type="InterPro" id="IPR020549">
    <property type="entry name" value="YbeY_CS"/>
</dbReference>
<evidence type="ECO:0000256" key="6">
    <source>
        <dbReference type="ARBA" id="ARBA00022801"/>
    </source>
</evidence>
<evidence type="ECO:0000256" key="5">
    <source>
        <dbReference type="ARBA" id="ARBA00022759"/>
    </source>
</evidence>
<comment type="cofactor">
    <cofactor evidence="1">
        <name>Zn(2+)</name>
        <dbReference type="ChEBI" id="CHEBI:29105"/>
    </cofactor>
</comment>
<evidence type="ECO:0000313" key="8">
    <source>
        <dbReference type="EMBL" id="KRO62926.1"/>
    </source>
</evidence>
<dbReference type="Proteomes" id="UP000051269">
    <property type="component" value="Unassembled WGS sequence"/>
</dbReference>
<name>A0A0R2RK18_9BACT</name>
<dbReference type="Gene3D" id="3.40.390.30">
    <property type="entry name" value="Metalloproteases ('zincins'), catalytic domain"/>
    <property type="match status" value="1"/>
</dbReference>
<keyword evidence="6" id="KW-0378">Hydrolase</keyword>
<dbReference type="GO" id="GO:0006364">
    <property type="term" value="P:rRNA processing"/>
    <property type="evidence" value="ECO:0007669"/>
    <property type="project" value="InterPro"/>
</dbReference>
<dbReference type="GO" id="GO:0046872">
    <property type="term" value="F:metal ion binding"/>
    <property type="evidence" value="ECO:0007669"/>
    <property type="project" value="UniProtKB-KW"/>
</dbReference>
<dbReference type="PROSITE" id="PS01306">
    <property type="entry name" value="UPF0054"/>
    <property type="match status" value="1"/>
</dbReference>
<keyword evidence="4" id="KW-0479">Metal-binding</keyword>
<dbReference type="InterPro" id="IPR023091">
    <property type="entry name" value="MetalPrtase_cat_dom_sf_prd"/>
</dbReference>
<dbReference type="GO" id="GO:0004519">
    <property type="term" value="F:endonuclease activity"/>
    <property type="evidence" value="ECO:0007669"/>
    <property type="project" value="UniProtKB-KW"/>
</dbReference>
<keyword evidence="7" id="KW-0862">Zinc</keyword>
<evidence type="ECO:0000256" key="2">
    <source>
        <dbReference type="ARBA" id="ARBA00010875"/>
    </source>
</evidence>